<dbReference type="Proteomes" id="UP000449249">
    <property type="component" value="Unassembled WGS sequence"/>
</dbReference>
<reference evidence="1 2" key="1">
    <citation type="journal article" date="2019" name="Nat. Med.">
        <title>A library of human gut bacterial isolates paired with longitudinal multiomics data enables mechanistic microbiome research.</title>
        <authorList>
            <person name="Poyet M."/>
            <person name="Groussin M."/>
            <person name="Gibbons S.M."/>
            <person name="Avila-Pacheco J."/>
            <person name="Jiang X."/>
            <person name="Kearney S.M."/>
            <person name="Perrotta A.R."/>
            <person name="Berdy B."/>
            <person name="Zhao S."/>
            <person name="Lieberman T.D."/>
            <person name="Swanson P.K."/>
            <person name="Smith M."/>
            <person name="Roesemann S."/>
            <person name="Alexander J.E."/>
            <person name="Rich S.A."/>
            <person name="Livny J."/>
            <person name="Vlamakis H."/>
            <person name="Clish C."/>
            <person name="Bullock K."/>
            <person name="Deik A."/>
            <person name="Scott J."/>
            <person name="Pierce K.A."/>
            <person name="Xavier R.J."/>
            <person name="Alm E.J."/>
        </authorList>
    </citation>
    <scope>NUCLEOTIDE SEQUENCE [LARGE SCALE GENOMIC DNA]</scope>
    <source>
        <strain evidence="1 2">BIOML-A1</strain>
    </source>
</reference>
<name>A0A6N9JSW7_9FIRM</name>
<dbReference type="RefSeq" id="WP_161170025.1">
    <property type="nucleotide sequence ID" value="NZ_JADNMG010000003.1"/>
</dbReference>
<proteinExistence type="predicted"/>
<gene>
    <name evidence="1" type="ORF">GT576_04165</name>
</gene>
<dbReference type="AlphaFoldDB" id="A0A6N9JSW7"/>
<dbReference type="SUPFAM" id="SSF56059">
    <property type="entry name" value="Glutathione synthetase ATP-binding domain-like"/>
    <property type="match status" value="1"/>
</dbReference>
<sequence>MSRIGYYGKWCYRGAVMAWNYGMSKIFGIQRTKEIQTRIHFHKKIDLNCPRKLNEKILWTEYNTDGKMRSLLTDKYEVRKFVEQKGYKDTLVPLLGVYDKAEEVPFDGLPKKFVLKATHGCDMNYVCVDKNKLDKNEQRRLKKMMHFWLSFHIAYLSLEMHYRDIRRRIICEEYIEAEGGLPDYKFHCSNGKVRFILVCNQKDGKRYKNVFDRDWKELDVVEGTEVDRESIKRPDELEEMISMAEKLGEGIPFVRVDLYLADGKIYFGEMTFTPATGVLFHFKDTFLEEEGKYCVIEKEAYAGIRESEFHGSNPG</sequence>
<dbReference type="InterPro" id="IPR029465">
    <property type="entry name" value="ATPgrasp_TupA"/>
</dbReference>
<comment type="caution">
    <text evidence="1">The sequence shown here is derived from an EMBL/GenBank/DDBJ whole genome shotgun (WGS) entry which is preliminary data.</text>
</comment>
<organism evidence="1 2">
    <name type="scientific">Dorea longicatena</name>
    <dbReference type="NCBI Taxonomy" id="88431"/>
    <lineage>
        <taxon>Bacteria</taxon>
        <taxon>Bacillati</taxon>
        <taxon>Bacillota</taxon>
        <taxon>Clostridia</taxon>
        <taxon>Lachnospirales</taxon>
        <taxon>Lachnospiraceae</taxon>
        <taxon>Dorea</taxon>
    </lineage>
</organism>
<dbReference type="EMBL" id="WWSH01000002">
    <property type="protein sequence ID" value="MZK09551.1"/>
    <property type="molecule type" value="Genomic_DNA"/>
</dbReference>
<accession>A0A6N9JSW7</accession>
<evidence type="ECO:0000313" key="2">
    <source>
        <dbReference type="Proteomes" id="UP000449249"/>
    </source>
</evidence>
<evidence type="ECO:0000313" key="1">
    <source>
        <dbReference type="EMBL" id="MZK09551.1"/>
    </source>
</evidence>
<dbReference type="GO" id="GO:0016740">
    <property type="term" value="F:transferase activity"/>
    <property type="evidence" value="ECO:0007669"/>
    <property type="project" value="UniProtKB-KW"/>
</dbReference>
<keyword evidence="1" id="KW-0808">Transferase</keyword>
<dbReference type="Pfam" id="PF14305">
    <property type="entry name" value="ATPgrasp_TupA"/>
    <property type="match status" value="1"/>
</dbReference>
<protein>
    <submittedName>
        <fullName evidence="1">Glycosyltransferase</fullName>
    </submittedName>
</protein>